<dbReference type="PANTHER" id="PTHR24148:SF64">
    <property type="entry name" value="HETEROKARYON INCOMPATIBILITY DOMAIN-CONTAINING PROTEIN"/>
    <property type="match status" value="1"/>
</dbReference>
<name>A0AAJ0FW34_9HYPO</name>
<evidence type="ECO:0000313" key="3">
    <source>
        <dbReference type="EMBL" id="KAK2591090.1"/>
    </source>
</evidence>
<dbReference type="Proteomes" id="UP001251528">
    <property type="component" value="Unassembled WGS sequence"/>
</dbReference>
<feature type="domain" description="Heterokaryon incompatibility" evidence="2">
    <location>
        <begin position="65"/>
        <end position="213"/>
    </location>
</feature>
<organism evidence="3 4">
    <name type="scientific">Conoideocrella luteorostrata</name>
    <dbReference type="NCBI Taxonomy" id="1105319"/>
    <lineage>
        <taxon>Eukaryota</taxon>
        <taxon>Fungi</taxon>
        <taxon>Dikarya</taxon>
        <taxon>Ascomycota</taxon>
        <taxon>Pezizomycotina</taxon>
        <taxon>Sordariomycetes</taxon>
        <taxon>Hypocreomycetidae</taxon>
        <taxon>Hypocreales</taxon>
        <taxon>Clavicipitaceae</taxon>
        <taxon>Conoideocrella</taxon>
    </lineage>
</organism>
<dbReference type="Pfam" id="PF06985">
    <property type="entry name" value="HET"/>
    <property type="match status" value="1"/>
</dbReference>
<gene>
    <name evidence="3" type="ORF">QQS21_011223</name>
</gene>
<dbReference type="AlphaFoldDB" id="A0AAJ0FW34"/>
<feature type="compositionally biased region" description="Basic and acidic residues" evidence="1">
    <location>
        <begin position="598"/>
        <end position="608"/>
    </location>
</feature>
<reference evidence="3" key="1">
    <citation type="submission" date="2023-06" db="EMBL/GenBank/DDBJ databases">
        <title>Conoideocrella luteorostrata (Hypocreales: Clavicipitaceae), a potential biocontrol fungus for elongate hemlock scale in United States Christmas tree production areas.</title>
        <authorList>
            <person name="Barrett H."/>
            <person name="Lovett B."/>
            <person name="Macias A.M."/>
            <person name="Stajich J.E."/>
            <person name="Kasson M.T."/>
        </authorList>
    </citation>
    <scope>NUCLEOTIDE SEQUENCE</scope>
    <source>
        <strain evidence="3">ARSEF 14590</strain>
    </source>
</reference>
<evidence type="ECO:0000256" key="1">
    <source>
        <dbReference type="SAM" id="MobiDB-lite"/>
    </source>
</evidence>
<evidence type="ECO:0000259" key="2">
    <source>
        <dbReference type="Pfam" id="PF06985"/>
    </source>
</evidence>
<sequence length="674" mass="75771">MEACSLQTSVPSDPPSIYKYPPLPNIRSIRILTLQPSTSQSDPLIGSLAIKSLDSFLNNEATSSYETISYVWGTGGRTESLLCDGQPLPLTRSIYDALCQMRLPSQPRRLWADQICINQNDIQERSSQVRLMNEVYKGAVRVLVWLGRDDHGMGNDAVRMVDHLHGVFGDDDAHKKFKIAHSEQLYRQNQEPWVPFARLTRLPWFGRIWIVQEIGTGVPASLFWGSAELDWEKLSHVAGVLNQQYHFLRMRFHISTPSIRYLYNRFVEPKETYDENHNRGSFVYELHRARHLLARDPRDHVYAFLGHFSIQKGSWALQDLNADYSRPLAEVYIDVAIRILRGATSLILLSATHNVVSDQRKPPLGEFPLELPSWVPDWRVLPVHMIGAPVTPHDAARGSAPQLTIDEDNLVLHIRGVKIDVIRRRSSVFFGKAFQFRQARWRVSPVEALWRDVCGYTLFSLDEKYTPFINTTAGGSSRNTLPAYESSAFFALVQTLSNACVGGDRSRAYQDIPSKEWLANGASYLAKSGVARENISPQLLEHARTGDPFKWSHEATLVTRYRRFGVTEGGYFLIGPDSMEDGDVVAVLDGGRTPFVLRRSDDGDRDGKGSTGEMGVDSHSGDIKQGTVDDGTPNSNSRAGNEKWKLVGECYVHGLMNGEAHSLAGIRPQEFSVY</sequence>
<dbReference type="PANTHER" id="PTHR24148">
    <property type="entry name" value="ANKYRIN REPEAT DOMAIN-CONTAINING PROTEIN 39 HOMOLOG-RELATED"/>
    <property type="match status" value="1"/>
</dbReference>
<proteinExistence type="predicted"/>
<dbReference type="EMBL" id="JASWJB010000365">
    <property type="protein sequence ID" value="KAK2591090.1"/>
    <property type="molecule type" value="Genomic_DNA"/>
</dbReference>
<comment type="caution">
    <text evidence="3">The sequence shown here is derived from an EMBL/GenBank/DDBJ whole genome shotgun (WGS) entry which is preliminary data.</text>
</comment>
<dbReference type="InterPro" id="IPR010730">
    <property type="entry name" value="HET"/>
</dbReference>
<keyword evidence="4" id="KW-1185">Reference proteome</keyword>
<evidence type="ECO:0000313" key="4">
    <source>
        <dbReference type="Proteomes" id="UP001251528"/>
    </source>
</evidence>
<protein>
    <recommendedName>
        <fullName evidence="2">Heterokaryon incompatibility domain-containing protein</fullName>
    </recommendedName>
</protein>
<dbReference type="InterPro" id="IPR052895">
    <property type="entry name" value="HetReg/Transcr_Mod"/>
</dbReference>
<accession>A0AAJ0FW34</accession>
<feature type="region of interest" description="Disordered" evidence="1">
    <location>
        <begin position="597"/>
        <end position="640"/>
    </location>
</feature>